<accession>A0ABN1LHF1</accession>
<reference evidence="2 3" key="1">
    <citation type="journal article" date="2019" name="Int. J. Syst. Evol. Microbiol.">
        <title>The Global Catalogue of Microorganisms (GCM) 10K type strain sequencing project: providing services to taxonomists for standard genome sequencing and annotation.</title>
        <authorList>
            <consortium name="The Broad Institute Genomics Platform"/>
            <consortium name="The Broad Institute Genome Sequencing Center for Infectious Disease"/>
            <person name="Wu L."/>
            <person name="Ma J."/>
        </authorList>
    </citation>
    <scope>NUCLEOTIDE SEQUENCE [LARGE SCALE GENOMIC DNA]</scope>
    <source>
        <strain evidence="2 3">JCM 15896</strain>
    </source>
</reference>
<comment type="caution">
    <text evidence="2">The sequence shown here is derived from an EMBL/GenBank/DDBJ whole genome shotgun (WGS) entry which is preliminary data.</text>
</comment>
<protein>
    <recommendedName>
        <fullName evidence="4">N-acetyltransferase domain-containing protein</fullName>
    </recommendedName>
</protein>
<dbReference type="Proteomes" id="UP001500359">
    <property type="component" value="Unassembled WGS sequence"/>
</dbReference>
<name>A0ABN1LHF1_9ALTE</name>
<keyword evidence="1" id="KW-0472">Membrane</keyword>
<keyword evidence="1" id="KW-1133">Transmembrane helix</keyword>
<evidence type="ECO:0000313" key="3">
    <source>
        <dbReference type="Proteomes" id="UP001500359"/>
    </source>
</evidence>
<gene>
    <name evidence="2" type="ORF">GCM10009114_16850</name>
</gene>
<dbReference type="EMBL" id="BAAAFD010000003">
    <property type="protein sequence ID" value="GAA0856101.1"/>
    <property type="molecule type" value="Genomic_DNA"/>
</dbReference>
<feature type="transmembrane region" description="Helical" evidence="1">
    <location>
        <begin position="34"/>
        <end position="61"/>
    </location>
</feature>
<keyword evidence="3" id="KW-1185">Reference proteome</keyword>
<dbReference type="RefSeq" id="WP_343858664.1">
    <property type="nucleotide sequence ID" value="NZ_BAAAFD010000003.1"/>
</dbReference>
<sequence>MEFSGVEIFGYCASALIAFSLTRSSIIKLRWYNLFGAASFCIYGVIIGAAPVAILNGFIALTNVVYLRKMLTQTDQHLSILEVSLPSNYVKFFLDFHKQEVDVLFPRFLNKMAQLNRRFFYLMENTEVVGLLSGFELDDGTFVVDFDFVIPAYRDCRLGQFVLGSGQHLKQVTQYDEIVAEADSPEHENYLKEIGFSANENGVWSYKPTT</sequence>
<keyword evidence="1" id="KW-0812">Transmembrane</keyword>
<dbReference type="InterPro" id="IPR016181">
    <property type="entry name" value="Acyl_CoA_acyltransferase"/>
</dbReference>
<evidence type="ECO:0000313" key="2">
    <source>
        <dbReference type="EMBL" id="GAA0856101.1"/>
    </source>
</evidence>
<organism evidence="2 3">
    <name type="scientific">Aliiglaciecola litoralis</name>
    <dbReference type="NCBI Taxonomy" id="582857"/>
    <lineage>
        <taxon>Bacteria</taxon>
        <taxon>Pseudomonadati</taxon>
        <taxon>Pseudomonadota</taxon>
        <taxon>Gammaproteobacteria</taxon>
        <taxon>Alteromonadales</taxon>
        <taxon>Alteromonadaceae</taxon>
        <taxon>Aliiglaciecola</taxon>
    </lineage>
</organism>
<evidence type="ECO:0008006" key="4">
    <source>
        <dbReference type="Google" id="ProtNLM"/>
    </source>
</evidence>
<proteinExistence type="predicted"/>
<evidence type="ECO:0000256" key="1">
    <source>
        <dbReference type="SAM" id="Phobius"/>
    </source>
</evidence>
<dbReference type="SUPFAM" id="SSF55729">
    <property type="entry name" value="Acyl-CoA N-acyltransferases (Nat)"/>
    <property type="match status" value="1"/>
</dbReference>